<protein>
    <submittedName>
        <fullName evidence="2">Nodule-specific Glycine Rich Peptide</fullName>
    </submittedName>
</protein>
<keyword evidence="1" id="KW-0732">Signal</keyword>
<dbReference type="AlphaFoldDB" id="A0A072UXN3"/>
<organism evidence="2 4">
    <name type="scientific">Medicago truncatula</name>
    <name type="common">Barrel medic</name>
    <name type="synonym">Medicago tribuloides</name>
    <dbReference type="NCBI Taxonomy" id="3880"/>
    <lineage>
        <taxon>Eukaryota</taxon>
        <taxon>Viridiplantae</taxon>
        <taxon>Streptophyta</taxon>
        <taxon>Embryophyta</taxon>
        <taxon>Tracheophyta</taxon>
        <taxon>Spermatophyta</taxon>
        <taxon>Magnoliopsida</taxon>
        <taxon>eudicotyledons</taxon>
        <taxon>Gunneridae</taxon>
        <taxon>Pentapetalae</taxon>
        <taxon>rosids</taxon>
        <taxon>fabids</taxon>
        <taxon>Fabales</taxon>
        <taxon>Fabaceae</taxon>
        <taxon>Papilionoideae</taxon>
        <taxon>50 kb inversion clade</taxon>
        <taxon>NPAAA clade</taxon>
        <taxon>Hologalegina</taxon>
        <taxon>IRL clade</taxon>
        <taxon>Trifolieae</taxon>
        <taxon>Medicago</taxon>
    </lineage>
</organism>
<name>A0A072UXN3_MEDTR</name>
<evidence type="ECO:0000313" key="2">
    <source>
        <dbReference type="EMBL" id="KEH33818.1"/>
    </source>
</evidence>
<reference evidence="2 4" key="2">
    <citation type="journal article" date="2014" name="BMC Genomics">
        <title>An improved genome release (version Mt4.0) for the model legume Medicago truncatula.</title>
        <authorList>
            <person name="Tang H."/>
            <person name="Krishnakumar V."/>
            <person name="Bidwell S."/>
            <person name="Rosen B."/>
            <person name="Chan A."/>
            <person name="Zhou S."/>
            <person name="Gentzbittel L."/>
            <person name="Childs K.L."/>
            <person name="Yandell M."/>
            <person name="Gundlach H."/>
            <person name="Mayer K.F."/>
            <person name="Schwartz D.C."/>
            <person name="Town C.D."/>
        </authorList>
    </citation>
    <scope>GENOME REANNOTATION</scope>
    <source>
        <strain evidence="2">A17</strain>
        <strain evidence="3 4">cv. Jemalong A17</strain>
    </source>
</reference>
<dbReference type="EnsemblPlants" id="KEH33818">
    <property type="protein sequence ID" value="KEH33818"/>
    <property type="gene ID" value="MTR_3g050835"/>
</dbReference>
<feature type="chain" id="PRO_5014500060" evidence="1">
    <location>
        <begin position="18"/>
        <end position="55"/>
    </location>
</feature>
<dbReference type="HOGENOM" id="CLU_3035365_0_0_1"/>
<feature type="signal peptide" evidence="1">
    <location>
        <begin position="1"/>
        <end position="17"/>
    </location>
</feature>
<gene>
    <name evidence="2" type="ordered locus">MTR_3g050835</name>
</gene>
<proteinExistence type="predicted"/>
<reference evidence="3" key="3">
    <citation type="submission" date="2015-04" db="UniProtKB">
        <authorList>
            <consortium name="EnsemblPlants"/>
        </authorList>
    </citation>
    <scope>IDENTIFICATION</scope>
    <source>
        <strain evidence="3">cv. Jemalong A17</strain>
    </source>
</reference>
<sequence>MMHNIHVCSIVLISVVAQHSGKCTSRFHQVIKLVSKVLYQQGLSFRPNNSSYLFL</sequence>
<evidence type="ECO:0000313" key="3">
    <source>
        <dbReference type="EnsemblPlants" id="KEH33818"/>
    </source>
</evidence>
<keyword evidence="4" id="KW-1185">Reference proteome</keyword>
<dbReference type="Proteomes" id="UP000002051">
    <property type="component" value="Chromosome 3"/>
</dbReference>
<reference evidence="2 4" key="1">
    <citation type="journal article" date="2011" name="Nature">
        <title>The Medicago genome provides insight into the evolution of rhizobial symbioses.</title>
        <authorList>
            <person name="Young N.D."/>
            <person name="Debelle F."/>
            <person name="Oldroyd G.E."/>
            <person name="Geurts R."/>
            <person name="Cannon S.B."/>
            <person name="Udvardi M.K."/>
            <person name="Benedito V.A."/>
            <person name="Mayer K.F."/>
            <person name="Gouzy J."/>
            <person name="Schoof H."/>
            <person name="Van de Peer Y."/>
            <person name="Proost S."/>
            <person name="Cook D.R."/>
            <person name="Meyers B.C."/>
            <person name="Spannagl M."/>
            <person name="Cheung F."/>
            <person name="De Mita S."/>
            <person name="Krishnakumar V."/>
            <person name="Gundlach H."/>
            <person name="Zhou S."/>
            <person name="Mudge J."/>
            <person name="Bharti A.K."/>
            <person name="Murray J.D."/>
            <person name="Naoumkina M.A."/>
            <person name="Rosen B."/>
            <person name="Silverstein K.A."/>
            <person name="Tang H."/>
            <person name="Rombauts S."/>
            <person name="Zhao P.X."/>
            <person name="Zhou P."/>
            <person name="Barbe V."/>
            <person name="Bardou P."/>
            <person name="Bechner M."/>
            <person name="Bellec A."/>
            <person name="Berger A."/>
            <person name="Berges H."/>
            <person name="Bidwell S."/>
            <person name="Bisseling T."/>
            <person name="Choisne N."/>
            <person name="Couloux A."/>
            <person name="Denny R."/>
            <person name="Deshpande S."/>
            <person name="Dai X."/>
            <person name="Doyle J.J."/>
            <person name="Dudez A.M."/>
            <person name="Farmer A.D."/>
            <person name="Fouteau S."/>
            <person name="Franken C."/>
            <person name="Gibelin C."/>
            <person name="Gish J."/>
            <person name="Goldstein S."/>
            <person name="Gonzalez A.J."/>
            <person name="Green P.J."/>
            <person name="Hallab A."/>
            <person name="Hartog M."/>
            <person name="Hua A."/>
            <person name="Humphray S.J."/>
            <person name="Jeong D.H."/>
            <person name="Jing Y."/>
            <person name="Jocker A."/>
            <person name="Kenton S.M."/>
            <person name="Kim D.J."/>
            <person name="Klee K."/>
            <person name="Lai H."/>
            <person name="Lang C."/>
            <person name="Lin S."/>
            <person name="Macmil S.L."/>
            <person name="Magdelenat G."/>
            <person name="Matthews L."/>
            <person name="McCorrison J."/>
            <person name="Monaghan E.L."/>
            <person name="Mun J.H."/>
            <person name="Najar F.Z."/>
            <person name="Nicholson C."/>
            <person name="Noirot C."/>
            <person name="O'Bleness M."/>
            <person name="Paule C.R."/>
            <person name="Poulain J."/>
            <person name="Prion F."/>
            <person name="Qin B."/>
            <person name="Qu C."/>
            <person name="Retzel E.F."/>
            <person name="Riddle C."/>
            <person name="Sallet E."/>
            <person name="Samain S."/>
            <person name="Samson N."/>
            <person name="Sanders I."/>
            <person name="Saurat O."/>
            <person name="Scarpelli C."/>
            <person name="Schiex T."/>
            <person name="Segurens B."/>
            <person name="Severin A.J."/>
            <person name="Sherrier D.J."/>
            <person name="Shi R."/>
            <person name="Sims S."/>
            <person name="Singer S.R."/>
            <person name="Sinharoy S."/>
            <person name="Sterck L."/>
            <person name="Viollet A."/>
            <person name="Wang B.B."/>
            <person name="Wang K."/>
            <person name="Wang M."/>
            <person name="Wang X."/>
            <person name="Warfsmann J."/>
            <person name="Weissenbach J."/>
            <person name="White D.D."/>
            <person name="White J.D."/>
            <person name="Wiley G.B."/>
            <person name="Wincker P."/>
            <person name="Xing Y."/>
            <person name="Yang L."/>
            <person name="Yao Z."/>
            <person name="Ying F."/>
            <person name="Zhai J."/>
            <person name="Zhou L."/>
            <person name="Zuber A."/>
            <person name="Denarie J."/>
            <person name="Dixon R.A."/>
            <person name="May G.D."/>
            <person name="Schwartz D.C."/>
            <person name="Rogers J."/>
            <person name="Quetier F."/>
            <person name="Town C.D."/>
            <person name="Roe B.A."/>
        </authorList>
    </citation>
    <scope>NUCLEOTIDE SEQUENCE [LARGE SCALE GENOMIC DNA]</scope>
    <source>
        <strain evidence="2">A17</strain>
        <strain evidence="3 4">cv. Jemalong A17</strain>
    </source>
</reference>
<dbReference type="EMBL" id="CM001219">
    <property type="protein sequence ID" value="KEH33818.1"/>
    <property type="molecule type" value="Genomic_DNA"/>
</dbReference>
<accession>A0A072UXN3</accession>
<evidence type="ECO:0000313" key="4">
    <source>
        <dbReference type="Proteomes" id="UP000002051"/>
    </source>
</evidence>
<evidence type="ECO:0000256" key="1">
    <source>
        <dbReference type="SAM" id="SignalP"/>
    </source>
</evidence>